<evidence type="ECO:0000313" key="3">
    <source>
        <dbReference type="EMBL" id="QDU90927.1"/>
    </source>
</evidence>
<evidence type="ECO:0000256" key="1">
    <source>
        <dbReference type="SAM" id="SignalP"/>
    </source>
</evidence>
<dbReference type="InterPro" id="IPR013424">
    <property type="entry name" value="Ice-binding_C"/>
</dbReference>
<feature type="chain" id="PRO_5022031007" description="Ice-binding protein C-terminal domain-containing protein" evidence="1">
    <location>
        <begin position="23"/>
        <end position="244"/>
    </location>
</feature>
<dbReference type="NCBIfam" id="TIGR02595">
    <property type="entry name" value="PEP_CTERM"/>
    <property type="match status" value="1"/>
</dbReference>
<gene>
    <name evidence="3" type="ORF">Pla175_43410</name>
</gene>
<keyword evidence="4" id="KW-1185">Reference proteome</keyword>
<dbReference type="KEGG" id="pnd:Pla175_43410"/>
<dbReference type="EMBL" id="CP036291">
    <property type="protein sequence ID" value="QDU90927.1"/>
    <property type="molecule type" value="Genomic_DNA"/>
</dbReference>
<evidence type="ECO:0000313" key="4">
    <source>
        <dbReference type="Proteomes" id="UP000317429"/>
    </source>
</evidence>
<dbReference type="RefSeq" id="WP_145290400.1">
    <property type="nucleotide sequence ID" value="NZ_CP036291.1"/>
</dbReference>
<feature type="signal peptide" evidence="1">
    <location>
        <begin position="1"/>
        <end position="22"/>
    </location>
</feature>
<proteinExistence type="predicted"/>
<accession>A0A518DHH8</accession>
<dbReference type="Pfam" id="PF07589">
    <property type="entry name" value="PEP-CTERM"/>
    <property type="match status" value="1"/>
</dbReference>
<sequence precursor="true">MKLLSCGLAAAICVVVMRPVHAAPILVEVDFSGAGGSAVGVIASSDAQFTVVDPAVTFGATAFSAVGGASGTSTWVYDATGAAAANPDLHTASTFGAPTRFDVDLAFAAAGATYTITSVEIDVRASNSAGTNWDFMYRKPDNTTAILPGGAITVQSGADPITTYSIDVTSENLTATDSATAWSASGTGKLRLGFYEATASGNDNFQVDAIRFIGTSSSAVPEPTAACLLGLSLAGAVLARRRLR</sequence>
<protein>
    <recommendedName>
        <fullName evidence="2">Ice-binding protein C-terminal domain-containing protein</fullName>
    </recommendedName>
</protein>
<keyword evidence="1" id="KW-0732">Signal</keyword>
<dbReference type="AlphaFoldDB" id="A0A518DHH8"/>
<reference evidence="3 4" key="1">
    <citation type="submission" date="2019-02" db="EMBL/GenBank/DDBJ databases">
        <title>Deep-cultivation of Planctomycetes and their phenomic and genomic characterization uncovers novel biology.</title>
        <authorList>
            <person name="Wiegand S."/>
            <person name="Jogler M."/>
            <person name="Boedeker C."/>
            <person name="Pinto D."/>
            <person name="Vollmers J."/>
            <person name="Rivas-Marin E."/>
            <person name="Kohn T."/>
            <person name="Peeters S.H."/>
            <person name="Heuer A."/>
            <person name="Rast P."/>
            <person name="Oberbeckmann S."/>
            <person name="Bunk B."/>
            <person name="Jeske O."/>
            <person name="Meyerdierks A."/>
            <person name="Storesund J.E."/>
            <person name="Kallscheuer N."/>
            <person name="Luecker S."/>
            <person name="Lage O.M."/>
            <person name="Pohl T."/>
            <person name="Merkel B.J."/>
            <person name="Hornburger P."/>
            <person name="Mueller R.-W."/>
            <person name="Bruemmer F."/>
            <person name="Labrenz M."/>
            <person name="Spormann A.M."/>
            <person name="Op den Camp H."/>
            <person name="Overmann J."/>
            <person name="Amann R."/>
            <person name="Jetten M.S.M."/>
            <person name="Mascher T."/>
            <person name="Medema M.H."/>
            <person name="Devos D.P."/>
            <person name="Kaster A.-K."/>
            <person name="Ovreas L."/>
            <person name="Rohde M."/>
            <person name="Galperin M.Y."/>
            <person name="Jogler C."/>
        </authorList>
    </citation>
    <scope>NUCLEOTIDE SEQUENCE [LARGE SCALE GENOMIC DNA]</scope>
    <source>
        <strain evidence="3 4">Pla175</strain>
    </source>
</reference>
<dbReference type="Proteomes" id="UP000317429">
    <property type="component" value="Chromosome"/>
</dbReference>
<organism evidence="3 4">
    <name type="scientific">Pirellulimonas nuda</name>
    <dbReference type="NCBI Taxonomy" id="2528009"/>
    <lineage>
        <taxon>Bacteria</taxon>
        <taxon>Pseudomonadati</taxon>
        <taxon>Planctomycetota</taxon>
        <taxon>Planctomycetia</taxon>
        <taxon>Pirellulales</taxon>
        <taxon>Lacipirellulaceae</taxon>
        <taxon>Pirellulimonas</taxon>
    </lineage>
</organism>
<name>A0A518DHH8_9BACT</name>
<evidence type="ECO:0000259" key="2">
    <source>
        <dbReference type="Pfam" id="PF07589"/>
    </source>
</evidence>
<feature type="domain" description="Ice-binding protein C-terminal" evidence="2">
    <location>
        <begin position="219"/>
        <end position="242"/>
    </location>
</feature>